<dbReference type="KEGG" id="nnu:104598617"/>
<evidence type="ECO:0000313" key="1">
    <source>
        <dbReference type="Proteomes" id="UP000189703"/>
    </source>
</evidence>
<dbReference type="PANTHER" id="PTHR46067">
    <property type="entry name" value="ACYL-COA N-ACYLTRANSFERASES (NAT) SUPERFAMILY PROTEIN"/>
    <property type="match status" value="1"/>
</dbReference>
<dbReference type="GeneID" id="104598617"/>
<proteinExistence type="predicted"/>
<dbReference type="OMA" id="CEWASDE"/>
<dbReference type="InterPro" id="IPR016181">
    <property type="entry name" value="Acyl_CoA_acyltransferase"/>
</dbReference>
<dbReference type="eggNOG" id="ENOG502RRQY">
    <property type="taxonomic scope" value="Eukaryota"/>
</dbReference>
<dbReference type="Gene3D" id="3.40.630.30">
    <property type="match status" value="1"/>
</dbReference>
<reference evidence="2" key="1">
    <citation type="submission" date="2025-08" db="UniProtKB">
        <authorList>
            <consortium name="RefSeq"/>
        </authorList>
    </citation>
    <scope>IDENTIFICATION</scope>
</reference>
<dbReference type="RefSeq" id="XP_010259077.1">
    <property type="nucleotide sequence ID" value="XM_010260775.2"/>
</dbReference>
<dbReference type="Proteomes" id="UP000189703">
    <property type="component" value="Unplaced"/>
</dbReference>
<dbReference type="OrthoDB" id="630895at2759"/>
<dbReference type="InterPro" id="IPR000182">
    <property type="entry name" value="GNAT_dom"/>
</dbReference>
<accession>A0A1U7ZX43</accession>
<name>A0A1U7ZX43_NELNU</name>
<dbReference type="AlphaFoldDB" id="A0A1U7ZX43"/>
<protein>
    <submittedName>
        <fullName evidence="2">Uncharacterized protein LOC104598617</fullName>
    </submittedName>
</protein>
<dbReference type="GO" id="GO:0016747">
    <property type="term" value="F:acyltransferase activity, transferring groups other than amino-acyl groups"/>
    <property type="evidence" value="ECO:0007669"/>
    <property type="project" value="InterPro"/>
</dbReference>
<organism evidence="1 2">
    <name type="scientific">Nelumbo nucifera</name>
    <name type="common">Sacred lotus</name>
    <dbReference type="NCBI Taxonomy" id="4432"/>
    <lineage>
        <taxon>Eukaryota</taxon>
        <taxon>Viridiplantae</taxon>
        <taxon>Streptophyta</taxon>
        <taxon>Embryophyta</taxon>
        <taxon>Tracheophyta</taxon>
        <taxon>Spermatophyta</taxon>
        <taxon>Magnoliopsida</taxon>
        <taxon>Proteales</taxon>
        <taxon>Nelumbonaceae</taxon>
        <taxon>Nelumbo</taxon>
    </lineage>
</organism>
<dbReference type="Pfam" id="PF13302">
    <property type="entry name" value="Acetyltransf_3"/>
    <property type="match status" value="1"/>
</dbReference>
<dbReference type="FunCoup" id="A0A1U7ZX43">
    <property type="interactions" value="2"/>
</dbReference>
<dbReference type="PROSITE" id="PS51186">
    <property type="entry name" value="GNAT"/>
    <property type="match status" value="1"/>
</dbReference>
<evidence type="ECO:0000313" key="2">
    <source>
        <dbReference type="RefSeq" id="XP_010259077.1"/>
    </source>
</evidence>
<gene>
    <name evidence="2" type="primary">LOC104598617</name>
</gene>
<sequence>MDVNLSSITLRPFRLTDLDDFMVWASDDQVTHFMRWNTFSSREEALNYIRDVCIPHPWRRSICLDDRSIGFISVKPASGNDYCRAEVGYAIAFKYWGQGIATRALKMALSCVFKDMPYLVRLQALVDIDNKASERVLEKAGFLKEGVLRKYCLLKSGVKDLAIYSFLSTDSILD</sequence>
<dbReference type="SUPFAM" id="SSF55729">
    <property type="entry name" value="Acyl-CoA N-acyltransferases (Nat)"/>
    <property type="match status" value="1"/>
</dbReference>
<keyword evidence="1" id="KW-1185">Reference proteome</keyword>
<dbReference type="PANTHER" id="PTHR46067:SF16">
    <property type="entry name" value="N-ACETYLTRANSFERASE DOMAIN-CONTAINING PROTEIN"/>
    <property type="match status" value="1"/>
</dbReference>